<proteinExistence type="predicted"/>
<dbReference type="SUPFAM" id="SSF52540">
    <property type="entry name" value="P-loop containing nucleoside triphosphate hydrolases"/>
    <property type="match status" value="1"/>
</dbReference>
<name>A0ABS4UB49_9CORY</name>
<reference evidence="3 4" key="1">
    <citation type="submission" date="2021-03" db="EMBL/GenBank/DDBJ databases">
        <title>Sequencing the genomes of 1000 actinobacteria strains.</title>
        <authorList>
            <person name="Klenk H.-P."/>
        </authorList>
    </citation>
    <scope>NUCLEOTIDE SEQUENCE [LARGE SCALE GENOMIC DNA]</scope>
    <source>
        <strain evidence="3 4">DSM 44506</strain>
    </source>
</reference>
<evidence type="ECO:0000313" key="4">
    <source>
        <dbReference type="Proteomes" id="UP001519305"/>
    </source>
</evidence>
<feature type="region of interest" description="Disordered" evidence="1">
    <location>
        <begin position="1"/>
        <end position="48"/>
    </location>
</feature>
<dbReference type="PANTHER" id="PTHR10803">
    <property type="entry name" value="ARSENICAL PUMP-DRIVING ATPASE ARSENITE-TRANSLOCATING ATPASE"/>
    <property type="match status" value="1"/>
</dbReference>
<dbReference type="PANTHER" id="PTHR10803:SF31">
    <property type="entry name" value="ATPASE RV3679-RELATED"/>
    <property type="match status" value="1"/>
</dbReference>
<evidence type="ECO:0000259" key="2">
    <source>
        <dbReference type="Pfam" id="PF02374"/>
    </source>
</evidence>
<keyword evidence="4" id="KW-1185">Reference proteome</keyword>
<organism evidence="3 4">
    <name type="scientific">Corynebacterium freneyi</name>
    <dbReference type="NCBI Taxonomy" id="134034"/>
    <lineage>
        <taxon>Bacteria</taxon>
        <taxon>Bacillati</taxon>
        <taxon>Actinomycetota</taxon>
        <taxon>Actinomycetes</taxon>
        <taxon>Mycobacteriales</taxon>
        <taxon>Corynebacteriaceae</taxon>
        <taxon>Corynebacterium</taxon>
    </lineage>
</organism>
<feature type="domain" description="ArsA/GET3 Anion-transporting ATPase-like" evidence="2">
    <location>
        <begin position="46"/>
        <end position="195"/>
    </location>
</feature>
<dbReference type="Proteomes" id="UP001519305">
    <property type="component" value="Unassembled WGS sequence"/>
</dbReference>
<protein>
    <submittedName>
        <fullName evidence="3">Anion-transporting ArsA/GET3 family ATPase</fullName>
    </submittedName>
</protein>
<dbReference type="Gene3D" id="3.40.50.300">
    <property type="entry name" value="P-loop containing nucleotide triphosphate hydrolases"/>
    <property type="match status" value="1"/>
</dbReference>
<accession>A0ABS4UB49</accession>
<evidence type="ECO:0000313" key="3">
    <source>
        <dbReference type="EMBL" id="MBP2333726.1"/>
    </source>
</evidence>
<sequence>MSVDGARARSGSVSGDGFTTSPSSARPSTSSGPSSPPEPGAAAVHVITGKGGTGKSTIAGALSLRLAADGGRVLLVETEGRPAVAATLGLATFPRSPEKVASASGGGEVHACSLDAEAVLEDYLSSNVGSSLAIAAARKFGVTEFATAIAPGLRDVLLSGFIVAEARRGGWSAVVVDAPPTGRVARFLDVTRALGDIATSGPIHRQAADTAAFLRSGSTRVHMVTLAEPLPVRESLEALDELAEVNLPLGSVVVNRLLDDDLCDAALSLRHDDVTAIARTLAPADDAGDGPSSSNETLTTALLAELDDVAARARIQRRSLTELADDWPHPITRIPAQPGGVRIEGLYDIADLLTGLDHREVPNA</sequence>
<feature type="compositionally biased region" description="Low complexity" evidence="1">
    <location>
        <begin position="19"/>
        <end position="33"/>
    </location>
</feature>
<dbReference type="InterPro" id="IPR027417">
    <property type="entry name" value="P-loop_NTPase"/>
</dbReference>
<dbReference type="EMBL" id="JAGINY010000001">
    <property type="protein sequence ID" value="MBP2333726.1"/>
    <property type="molecule type" value="Genomic_DNA"/>
</dbReference>
<dbReference type="InterPro" id="IPR025723">
    <property type="entry name" value="ArsA/GET3_ATPase-like"/>
</dbReference>
<gene>
    <name evidence="3" type="ORF">JOF33_002425</name>
</gene>
<dbReference type="Pfam" id="PF02374">
    <property type="entry name" value="ArsA_ATPase"/>
    <property type="match status" value="1"/>
</dbReference>
<comment type="caution">
    <text evidence="3">The sequence shown here is derived from an EMBL/GenBank/DDBJ whole genome shotgun (WGS) entry which is preliminary data.</text>
</comment>
<dbReference type="InterPro" id="IPR016300">
    <property type="entry name" value="ATPase_ArsA/GET3"/>
</dbReference>
<evidence type="ECO:0000256" key="1">
    <source>
        <dbReference type="SAM" id="MobiDB-lite"/>
    </source>
</evidence>
<dbReference type="RefSeq" id="WP_209654333.1">
    <property type="nucleotide sequence ID" value="NZ_CP047357.1"/>
</dbReference>